<evidence type="ECO:0000259" key="8">
    <source>
        <dbReference type="PROSITE" id="PS50011"/>
    </source>
</evidence>
<dbReference type="InterPro" id="IPR050339">
    <property type="entry name" value="CC_SR_Kinase"/>
</dbReference>
<feature type="compositionally biased region" description="Polar residues" evidence="7">
    <location>
        <begin position="29"/>
        <end position="54"/>
    </location>
</feature>
<dbReference type="PROSITE" id="PS50011">
    <property type="entry name" value="PROTEIN_KINASE_DOM"/>
    <property type="match status" value="1"/>
</dbReference>
<dbReference type="Gene3D" id="3.30.200.20">
    <property type="entry name" value="Phosphorylase Kinase, domain 1"/>
    <property type="match status" value="1"/>
</dbReference>
<dbReference type="GeneID" id="10025782"/>
<dbReference type="GO" id="GO:0004694">
    <property type="term" value="F:eukaryotic translation initiation factor 2alpha kinase activity"/>
    <property type="evidence" value="ECO:0007669"/>
    <property type="project" value="TreeGrafter"/>
</dbReference>
<evidence type="ECO:0000313" key="10">
    <source>
        <dbReference type="Proteomes" id="UP000002669"/>
    </source>
</evidence>
<feature type="binding site" evidence="6">
    <location>
        <position position="309"/>
    </location>
    <ligand>
        <name>ATP</name>
        <dbReference type="ChEBI" id="CHEBI:30616"/>
    </ligand>
</feature>
<comment type="similarity">
    <text evidence="5">Belongs to the protein kinase superfamily. Ser/Thr protein kinase family. GCN2 subfamily.</text>
</comment>
<feature type="compositionally biased region" description="Low complexity" evidence="7">
    <location>
        <begin position="13"/>
        <end position="22"/>
    </location>
</feature>
<dbReference type="PANTHER" id="PTHR11042">
    <property type="entry name" value="EUKARYOTIC TRANSLATION INITIATION FACTOR 2-ALPHA KINASE EIF2-ALPHA KINASE -RELATED"/>
    <property type="match status" value="1"/>
</dbReference>
<dbReference type="InterPro" id="IPR011009">
    <property type="entry name" value="Kinase-like_dom_sf"/>
</dbReference>
<dbReference type="InParanoid" id="E4V454"/>
<dbReference type="eggNOG" id="KOG1035">
    <property type="taxonomic scope" value="Eukaryota"/>
</dbReference>
<name>E4V454_ARTGP</name>
<dbReference type="OMA" id="YGAWVEQ"/>
<protein>
    <submittedName>
        <fullName evidence="9">PEK protein kinase</fullName>
    </submittedName>
</protein>
<dbReference type="PROSITE" id="PS00107">
    <property type="entry name" value="PROTEIN_KINASE_ATP"/>
    <property type="match status" value="1"/>
</dbReference>
<keyword evidence="2 6" id="KW-0547">Nucleotide-binding</keyword>
<feature type="domain" description="Protein kinase" evidence="8">
    <location>
        <begin position="279"/>
        <end position="792"/>
    </location>
</feature>
<dbReference type="GO" id="GO:0005829">
    <property type="term" value="C:cytosol"/>
    <property type="evidence" value="ECO:0007669"/>
    <property type="project" value="TreeGrafter"/>
</dbReference>
<proteinExistence type="inferred from homology"/>
<dbReference type="InterPro" id="IPR008271">
    <property type="entry name" value="Ser/Thr_kinase_AS"/>
</dbReference>
<dbReference type="GO" id="GO:0005524">
    <property type="term" value="F:ATP binding"/>
    <property type="evidence" value="ECO:0007669"/>
    <property type="project" value="UniProtKB-UniRule"/>
</dbReference>
<dbReference type="PROSITE" id="PS00108">
    <property type="entry name" value="PROTEIN_KINASE_ST"/>
    <property type="match status" value="1"/>
</dbReference>
<dbReference type="SUPFAM" id="SSF56112">
    <property type="entry name" value="Protein kinase-like (PK-like)"/>
    <property type="match status" value="1"/>
</dbReference>
<evidence type="ECO:0000256" key="6">
    <source>
        <dbReference type="PROSITE-ProRule" id="PRU10141"/>
    </source>
</evidence>
<dbReference type="PANTHER" id="PTHR11042:SF195">
    <property type="entry name" value="KINASE, PUTATIVE (AFU_ORTHOLOGUE AFUA_2G16620)-RELATED"/>
    <property type="match status" value="1"/>
</dbReference>
<keyword evidence="10" id="KW-1185">Reference proteome</keyword>
<organism evidence="10">
    <name type="scientific">Arthroderma gypseum (strain ATCC MYA-4604 / CBS 118893)</name>
    <name type="common">Microsporum gypseum</name>
    <dbReference type="NCBI Taxonomy" id="535722"/>
    <lineage>
        <taxon>Eukaryota</taxon>
        <taxon>Fungi</taxon>
        <taxon>Dikarya</taxon>
        <taxon>Ascomycota</taxon>
        <taxon>Pezizomycotina</taxon>
        <taxon>Eurotiomycetes</taxon>
        <taxon>Eurotiomycetidae</taxon>
        <taxon>Onygenales</taxon>
        <taxon>Arthrodermataceae</taxon>
        <taxon>Nannizzia</taxon>
    </lineage>
</organism>
<dbReference type="HOGENOM" id="CLU_018993_0_0_1"/>
<evidence type="ECO:0000256" key="4">
    <source>
        <dbReference type="ARBA" id="ARBA00022840"/>
    </source>
</evidence>
<dbReference type="GO" id="GO:0005634">
    <property type="term" value="C:nucleus"/>
    <property type="evidence" value="ECO:0007669"/>
    <property type="project" value="TreeGrafter"/>
</dbReference>
<sequence>MSKSMFRSPQDDSSSSESGSISSEEEQGNGHTPRQGGNSSSVQEIEPTSGSLDTESAAGDILGGGGSLYGDLGFRDIPDVDAEGHAALMTAALLEHYCLTKACGILNEQSGSRGQYTLDSPEVKLLGRRLYAYQSKFLSSHGIVAPGVDNDNWESTRQYYREGLDTIGMAALDGLDLNARAVQTPIDTPQDPFMALGAKEKDAGGGGNSRVFTMKQSTNISLQRLITGRADVSQSQNQFSSGLLNRLQRQATPLARPISIPFLYSHPSGVGGSRYATEFEEEALIGRGSYGVVYRVRHHVDGQGYAVKKIPLSSKKLQQLRERGLREVDNILKEIRTLAKLEHINVVRYYGAWAEYSPTPVTSRSSSPPKRQQTLLNTPYAEYDGSASSCGIVFEESDHGVVFEEPSGSSLVQEYEPEPSVDRLSTGDQDRRRGSFATVSSERSMKSFVASVEEDETDTIDEENIESIPRQLSFSYSGQTSASESRPDIFSDGLGGGGSNMQLDRKSRSDTAAPVTLHIQMSLHPLSLAKYLAPQVVGSATNVPRHCYHIIPSIKLLLGIVSGVDYLHAKGIVHRDLKPANVFLSPSDTERDIHMCPTCSYHGHDHKIYYSVPRIGDFGLVAESPTYGKGTAPEEPHPIPVRPVGTEFYRPPAYSFSIQDSADLHLYSDNSLDIYALGVILFELLYKIDTRMERQMVLSNLTCSSNNLPQFGESTRDKEQCLCPALPADFADKITRSCTEHKCPKDDTNDDDIPNAANEIAKRLAMCIMGMVELDVHHRLTCKQVREELEEIQDLAERLLKER</sequence>
<dbReference type="Proteomes" id="UP000002669">
    <property type="component" value="Unassembled WGS sequence"/>
</dbReference>
<feature type="region of interest" description="Disordered" evidence="7">
    <location>
        <begin position="476"/>
        <end position="509"/>
    </location>
</feature>
<dbReference type="OrthoDB" id="1405469at2759"/>
<keyword evidence="4 6" id="KW-0067">ATP-binding</keyword>
<accession>E4V454</accession>
<dbReference type="Gene3D" id="1.10.510.10">
    <property type="entry name" value="Transferase(Phosphotransferase) domain 1"/>
    <property type="match status" value="1"/>
</dbReference>
<keyword evidence="1" id="KW-0808">Transferase</keyword>
<dbReference type="AlphaFoldDB" id="E4V454"/>
<dbReference type="InterPro" id="IPR000719">
    <property type="entry name" value="Prot_kinase_dom"/>
</dbReference>
<gene>
    <name evidence="9" type="ORF">MGYG_07785</name>
</gene>
<dbReference type="STRING" id="535722.E4V454"/>
<evidence type="ECO:0000256" key="5">
    <source>
        <dbReference type="ARBA" id="ARBA00037982"/>
    </source>
</evidence>
<feature type="region of interest" description="Disordered" evidence="7">
    <location>
        <begin position="406"/>
        <end position="438"/>
    </location>
</feature>
<evidence type="ECO:0000313" key="9">
    <source>
        <dbReference type="EMBL" id="EFR04778.1"/>
    </source>
</evidence>
<dbReference type="GO" id="GO:1990625">
    <property type="term" value="P:negative regulation of cytoplasmic translational initiation in response to stress"/>
    <property type="evidence" value="ECO:0007669"/>
    <property type="project" value="TreeGrafter"/>
</dbReference>
<dbReference type="InterPro" id="IPR017441">
    <property type="entry name" value="Protein_kinase_ATP_BS"/>
</dbReference>
<dbReference type="RefSeq" id="XP_003170541.1">
    <property type="nucleotide sequence ID" value="XM_003170493.1"/>
</dbReference>
<dbReference type="VEuPathDB" id="FungiDB:MGYG_07785"/>
<evidence type="ECO:0000256" key="1">
    <source>
        <dbReference type="ARBA" id="ARBA00022679"/>
    </source>
</evidence>
<keyword evidence="3 9" id="KW-0418">Kinase</keyword>
<dbReference type="Pfam" id="PF00069">
    <property type="entry name" value="Pkinase"/>
    <property type="match status" value="2"/>
</dbReference>
<dbReference type="EMBL" id="DS989828">
    <property type="protein sequence ID" value="EFR04778.1"/>
    <property type="molecule type" value="Genomic_DNA"/>
</dbReference>
<evidence type="ECO:0000256" key="3">
    <source>
        <dbReference type="ARBA" id="ARBA00022777"/>
    </source>
</evidence>
<evidence type="ECO:0000256" key="7">
    <source>
        <dbReference type="SAM" id="MobiDB-lite"/>
    </source>
</evidence>
<dbReference type="SMART" id="SM00220">
    <property type="entry name" value="S_TKc"/>
    <property type="match status" value="1"/>
</dbReference>
<feature type="region of interest" description="Disordered" evidence="7">
    <location>
        <begin position="1"/>
        <end position="57"/>
    </location>
</feature>
<evidence type="ECO:0000256" key="2">
    <source>
        <dbReference type="ARBA" id="ARBA00022741"/>
    </source>
</evidence>
<reference evidence="10" key="1">
    <citation type="journal article" date="2012" name="MBio">
        <title>Comparative genome analysis of Trichophyton rubrum and related dermatophytes reveals candidate genes involved in infection.</title>
        <authorList>
            <person name="Martinez D.A."/>
            <person name="Oliver B.G."/>
            <person name="Graeser Y."/>
            <person name="Goldberg J.M."/>
            <person name="Li W."/>
            <person name="Martinez-Rossi N.M."/>
            <person name="Monod M."/>
            <person name="Shelest E."/>
            <person name="Barton R.C."/>
            <person name="Birch E."/>
            <person name="Brakhage A.A."/>
            <person name="Chen Z."/>
            <person name="Gurr S.J."/>
            <person name="Heiman D."/>
            <person name="Heitman J."/>
            <person name="Kosti I."/>
            <person name="Rossi A."/>
            <person name="Saif S."/>
            <person name="Samalova M."/>
            <person name="Saunders C.W."/>
            <person name="Shea T."/>
            <person name="Summerbell R.C."/>
            <person name="Xu J."/>
            <person name="Young S."/>
            <person name="Zeng Q."/>
            <person name="Birren B.W."/>
            <person name="Cuomo C.A."/>
            <person name="White T.C."/>
        </authorList>
    </citation>
    <scope>NUCLEOTIDE SEQUENCE [LARGE SCALE GENOMIC DNA]</scope>
    <source>
        <strain evidence="10">ATCC MYA-4604 / CBS 118893</strain>
    </source>
</reference>